<evidence type="ECO:0000313" key="4">
    <source>
        <dbReference type="Proteomes" id="UP000659061"/>
    </source>
</evidence>
<evidence type="ECO:0000313" key="1">
    <source>
        <dbReference type="EMBL" id="MBD1269332.1"/>
    </source>
</evidence>
<reference evidence="1" key="2">
    <citation type="submission" date="2020-09" db="EMBL/GenBank/DDBJ databases">
        <title>Novel species in genus Aeromicrobium.</title>
        <authorList>
            <person name="Zhang G."/>
        </authorList>
    </citation>
    <scope>NUCLEOTIDE SEQUENCE</scope>
    <source>
        <strain evidence="1">SSW1-57</strain>
    </source>
</reference>
<comment type="caution">
    <text evidence="1">The sequence shown here is derived from an EMBL/GenBank/DDBJ whole genome shotgun (WGS) entry which is preliminary data.</text>
</comment>
<dbReference type="AlphaFoldDB" id="A0A8I0KI03"/>
<proteinExistence type="predicted"/>
<organism evidence="1 4">
    <name type="scientific">Aeromicrobium tamlense</name>
    <dbReference type="NCBI Taxonomy" id="375541"/>
    <lineage>
        <taxon>Bacteria</taxon>
        <taxon>Bacillati</taxon>
        <taxon>Actinomycetota</taxon>
        <taxon>Actinomycetes</taxon>
        <taxon>Propionibacteriales</taxon>
        <taxon>Nocardioidaceae</taxon>
        <taxon>Aeromicrobium</taxon>
    </lineage>
</organism>
<accession>A0A8I0KI03</accession>
<evidence type="ECO:0000313" key="2">
    <source>
        <dbReference type="EMBL" id="NYI36760.1"/>
    </source>
</evidence>
<reference evidence="2 3" key="1">
    <citation type="submission" date="2020-07" db="EMBL/GenBank/DDBJ databases">
        <title>Sequencing the genomes of 1000 actinobacteria strains.</title>
        <authorList>
            <person name="Klenk H.-P."/>
        </authorList>
    </citation>
    <scope>NUCLEOTIDE SEQUENCE [LARGE SCALE GENOMIC DNA]</scope>
    <source>
        <strain evidence="2 3">DSM 19087</strain>
    </source>
</reference>
<dbReference type="EMBL" id="JACWMT010000001">
    <property type="protein sequence ID" value="MBD1269332.1"/>
    <property type="molecule type" value="Genomic_DNA"/>
</dbReference>
<dbReference type="Proteomes" id="UP000659061">
    <property type="component" value="Unassembled WGS sequence"/>
</dbReference>
<dbReference type="EMBL" id="JACBZN010000001">
    <property type="protein sequence ID" value="NYI36760.1"/>
    <property type="molecule type" value="Genomic_DNA"/>
</dbReference>
<gene>
    <name evidence="2" type="ORF">BJ975_000135</name>
    <name evidence="1" type="ORF">IDH50_03720</name>
</gene>
<keyword evidence="3" id="KW-1185">Reference proteome</keyword>
<sequence length="98" mass="10368">MSATDDRPGEDWTLHALYDLVPDAYELDLLEEARCPAGGHSRAEVADALEDARREAIAALGHDAESAAEVDAPVPSPAQARFTVERLLGGVVVDGDPC</sequence>
<evidence type="ECO:0000313" key="3">
    <source>
        <dbReference type="Proteomes" id="UP000587211"/>
    </source>
</evidence>
<dbReference type="RefSeq" id="WP_179422676.1">
    <property type="nucleotide sequence ID" value="NZ_JACBZN010000001.1"/>
</dbReference>
<dbReference type="Proteomes" id="UP000587211">
    <property type="component" value="Unassembled WGS sequence"/>
</dbReference>
<protein>
    <submittedName>
        <fullName evidence="1">Uncharacterized protein</fullName>
    </submittedName>
</protein>
<name>A0A8I0KI03_9ACTN</name>